<keyword evidence="1" id="KW-1133">Transmembrane helix</keyword>
<reference evidence="3" key="1">
    <citation type="submission" date="2016-11" db="EMBL/GenBank/DDBJ databases">
        <title>Mesorhizobium oceanicum sp. nov., isolated from deep seawater in South China Sea.</title>
        <authorList>
            <person name="Fu G.-Y."/>
        </authorList>
    </citation>
    <scope>NUCLEOTIDE SEQUENCE [LARGE SCALE GENOMIC DNA]</scope>
    <source>
        <strain evidence="3">B7</strain>
    </source>
</reference>
<accession>A0A1L3SW26</accession>
<dbReference type="AlphaFoldDB" id="A0A1L3SW26"/>
<dbReference type="KEGG" id="meso:BSQ44_20725"/>
<evidence type="ECO:0000256" key="1">
    <source>
        <dbReference type="SAM" id="Phobius"/>
    </source>
</evidence>
<name>A0A1L3SW26_9HYPH</name>
<proteinExistence type="predicted"/>
<dbReference type="Proteomes" id="UP000182840">
    <property type="component" value="Chromosome"/>
</dbReference>
<keyword evidence="3" id="KW-1185">Reference proteome</keyword>
<organism evidence="2 3">
    <name type="scientific">Aquibium oceanicum</name>
    <dbReference type="NCBI Taxonomy" id="1670800"/>
    <lineage>
        <taxon>Bacteria</taxon>
        <taxon>Pseudomonadati</taxon>
        <taxon>Pseudomonadota</taxon>
        <taxon>Alphaproteobacteria</taxon>
        <taxon>Hyphomicrobiales</taxon>
        <taxon>Phyllobacteriaceae</taxon>
        <taxon>Aquibium</taxon>
    </lineage>
</organism>
<evidence type="ECO:0000313" key="2">
    <source>
        <dbReference type="EMBL" id="APH73522.1"/>
    </source>
</evidence>
<keyword evidence="1" id="KW-0812">Transmembrane</keyword>
<dbReference type="STRING" id="1670800.BSQ44_20725"/>
<dbReference type="EMBL" id="CP018171">
    <property type="protein sequence ID" value="APH73522.1"/>
    <property type="molecule type" value="Genomic_DNA"/>
</dbReference>
<evidence type="ECO:0000313" key="3">
    <source>
        <dbReference type="Proteomes" id="UP000182840"/>
    </source>
</evidence>
<sequence length="189" mass="21370">MRVEAWVGPAIVAAIISGLISLAVVQLNFRQGRKLEQARRDEKVRDFQIAIRAEIRSELRNLVQHDVAEQLVLVKSRYERDPAYSVSVPRPVRQSVFEALVNEIHVLPEAVIDPVVLYARQRNAIDSIVEDMRAPSFVALSREQQISMYEDYLRMWDAWREFAVTAEAALSGSASISGTRAGLPADRRN</sequence>
<keyword evidence="1" id="KW-0472">Membrane</keyword>
<feature type="transmembrane region" description="Helical" evidence="1">
    <location>
        <begin position="6"/>
        <end position="29"/>
    </location>
</feature>
<gene>
    <name evidence="2" type="ORF">BSQ44_20725</name>
</gene>
<protein>
    <submittedName>
        <fullName evidence="2">Uncharacterized protein</fullName>
    </submittedName>
</protein>